<evidence type="ECO:0000256" key="2">
    <source>
        <dbReference type="ARBA" id="ARBA00022475"/>
    </source>
</evidence>
<dbReference type="GO" id="GO:0005886">
    <property type="term" value="C:plasma membrane"/>
    <property type="evidence" value="ECO:0007669"/>
    <property type="project" value="UniProtKB-SubCell"/>
</dbReference>
<comment type="caution">
    <text evidence="8">The sequence shown here is derived from an EMBL/GenBank/DDBJ whole genome shotgun (WGS) entry which is preliminary data.</text>
</comment>
<evidence type="ECO:0000313" key="8">
    <source>
        <dbReference type="EMBL" id="HCT58124.1"/>
    </source>
</evidence>
<comment type="subcellular location">
    <subcellularLocation>
        <location evidence="1">Cell membrane</location>
        <topology evidence="1">Multi-pass membrane protein</topology>
    </subcellularLocation>
</comment>
<sequence length="269" mass="27769">MADLTTVAKVLLFAGATVAVGEAMLPPRVCACCRTPRGRALLRAGAVAALLLAPLLWLQAQRSALELPWAEVSALLNGGWGRNWTKLLAACLVTAVALPRRFGRFSSPVLWAGVVALAIAIGGLGHANAGEWVVAARAVDAAHVLAMGAWIGALVLAIADGPSDDIGARWRRMSAIATIAAPLAVITGVMSSLRLLGASSPRAILSAPYGQMLLLKTVLVLVILAFGAAQRRNVHAVGVPSSRAVRLEVILATVVIVLTAVLTGSEPPE</sequence>
<evidence type="ECO:0000256" key="1">
    <source>
        <dbReference type="ARBA" id="ARBA00004651"/>
    </source>
</evidence>
<keyword evidence="2" id="KW-1003">Cell membrane</keyword>
<reference evidence="8 9" key="1">
    <citation type="journal article" date="2018" name="Nat. Biotechnol.">
        <title>A standardized bacterial taxonomy based on genome phylogeny substantially revises the tree of life.</title>
        <authorList>
            <person name="Parks D.H."/>
            <person name="Chuvochina M."/>
            <person name="Waite D.W."/>
            <person name="Rinke C."/>
            <person name="Skarshewski A."/>
            <person name="Chaumeil P.A."/>
            <person name="Hugenholtz P."/>
        </authorList>
    </citation>
    <scope>NUCLEOTIDE SEQUENCE [LARGE SCALE GENOMIC DNA]</scope>
    <source>
        <strain evidence="8">UBA8844</strain>
    </source>
</reference>
<dbReference type="Proteomes" id="UP000264071">
    <property type="component" value="Unassembled WGS sequence"/>
</dbReference>
<feature type="transmembrane region" description="Helical" evidence="6">
    <location>
        <begin position="109"/>
        <end position="129"/>
    </location>
</feature>
<accession>A0A3D4VBA6</accession>
<feature type="transmembrane region" description="Helical" evidence="6">
    <location>
        <begin position="249"/>
        <end position="265"/>
    </location>
</feature>
<feature type="transmembrane region" description="Helical" evidence="6">
    <location>
        <begin position="141"/>
        <end position="161"/>
    </location>
</feature>
<dbReference type="Pfam" id="PF05425">
    <property type="entry name" value="CopD"/>
    <property type="match status" value="1"/>
</dbReference>
<keyword evidence="5 6" id="KW-0472">Membrane</keyword>
<dbReference type="GO" id="GO:0006825">
    <property type="term" value="P:copper ion transport"/>
    <property type="evidence" value="ECO:0007669"/>
    <property type="project" value="InterPro"/>
</dbReference>
<name>A0A3D4VBA6_9BACT</name>
<proteinExistence type="predicted"/>
<organism evidence="8 9">
    <name type="scientific">Gemmatimonas aurantiaca</name>
    <dbReference type="NCBI Taxonomy" id="173480"/>
    <lineage>
        <taxon>Bacteria</taxon>
        <taxon>Pseudomonadati</taxon>
        <taxon>Gemmatimonadota</taxon>
        <taxon>Gemmatimonadia</taxon>
        <taxon>Gemmatimonadales</taxon>
        <taxon>Gemmatimonadaceae</taxon>
        <taxon>Gemmatimonas</taxon>
    </lineage>
</organism>
<protein>
    <recommendedName>
        <fullName evidence="7">Copper resistance protein D domain-containing protein</fullName>
    </recommendedName>
</protein>
<evidence type="ECO:0000313" key="9">
    <source>
        <dbReference type="Proteomes" id="UP000264071"/>
    </source>
</evidence>
<feature type="transmembrane region" description="Helical" evidence="6">
    <location>
        <begin position="41"/>
        <end position="58"/>
    </location>
</feature>
<feature type="transmembrane region" description="Helical" evidence="6">
    <location>
        <begin position="173"/>
        <end position="197"/>
    </location>
</feature>
<keyword evidence="3 6" id="KW-0812">Transmembrane</keyword>
<dbReference type="PANTHER" id="PTHR34820">
    <property type="entry name" value="INNER MEMBRANE PROTEIN YEBZ"/>
    <property type="match status" value="1"/>
</dbReference>
<dbReference type="PANTHER" id="PTHR34820:SF4">
    <property type="entry name" value="INNER MEMBRANE PROTEIN YEBZ"/>
    <property type="match status" value="1"/>
</dbReference>
<dbReference type="AlphaFoldDB" id="A0A3D4VBA6"/>
<evidence type="ECO:0000256" key="6">
    <source>
        <dbReference type="SAM" id="Phobius"/>
    </source>
</evidence>
<dbReference type="InterPro" id="IPR008457">
    <property type="entry name" value="Cu-R_CopD_dom"/>
</dbReference>
<evidence type="ECO:0000256" key="3">
    <source>
        <dbReference type="ARBA" id="ARBA00022692"/>
    </source>
</evidence>
<gene>
    <name evidence="8" type="ORF">DGD08_13045</name>
</gene>
<feature type="domain" description="Copper resistance protein D" evidence="7">
    <location>
        <begin position="171"/>
        <end position="262"/>
    </location>
</feature>
<dbReference type="InterPro" id="IPR032694">
    <property type="entry name" value="CopC/D"/>
</dbReference>
<evidence type="ECO:0000256" key="4">
    <source>
        <dbReference type="ARBA" id="ARBA00022989"/>
    </source>
</evidence>
<keyword evidence="4 6" id="KW-1133">Transmembrane helix</keyword>
<evidence type="ECO:0000256" key="5">
    <source>
        <dbReference type="ARBA" id="ARBA00023136"/>
    </source>
</evidence>
<feature type="transmembrane region" description="Helical" evidence="6">
    <location>
        <begin position="209"/>
        <end position="229"/>
    </location>
</feature>
<evidence type="ECO:0000259" key="7">
    <source>
        <dbReference type="Pfam" id="PF05425"/>
    </source>
</evidence>
<dbReference type="EMBL" id="DPIY01000010">
    <property type="protein sequence ID" value="HCT58124.1"/>
    <property type="molecule type" value="Genomic_DNA"/>
</dbReference>